<comment type="subcellular location">
    <subcellularLocation>
        <location evidence="1">Membrane</location>
        <topology evidence="1">Multi-pass membrane protein</topology>
    </subcellularLocation>
</comment>
<evidence type="ECO:0000256" key="1">
    <source>
        <dbReference type="ARBA" id="ARBA00004141"/>
    </source>
</evidence>
<dbReference type="InParanoid" id="L7JTC1"/>
<feature type="transmembrane region" description="Helical" evidence="5">
    <location>
        <begin position="49"/>
        <end position="70"/>
    </location>
</feature>
<evidence type="ECO:0000256" key="2">
    <source>
        <dbReference type="ARBA" id="ARBA00022692"/>
    </source>
</evidence>
<dbReference type="SUPFAM" id="SSF81333">
    <property type="entry name" value="F1F0 ATP synthase subunit C"/>
    <property type="match status" value="1"/>
</dbReference>
<dbReference type="EMBL" id="JH994029">
    <property type="protein sequence ID" value="ELQ74703.1"/>
    <property type="molecule type" value="Genomic_DNA"/>
</dbReference>
<dbReference type="GO" id="GO:0015078">
    <property type="term" value="F:proton transmembrane transporter activity"/>
    <property type="evidence" value="ECO:0007669"/>
    <property type="project" value="InterPro"/>
</dbReference>
<dbReference type="OMA" id="CCVITGW"/>
<keyword evidence="4 5" id="KW-0472">Membrane</keyword>
<dbReference type="OrthoDB" id="1744869at2759"/>
<dbReference type="AlphaFoldDB" id="L7JTC1"/>
<dbReference type="HOGENOM" id="CLU_135788_0_0_1"/>
<evidence type="ECO:0000256" key="5">
    <source>
        <dbReference type="SAM" id="Phobius"/>
    </source>
</evidence>
<keyword evidence="2 5" id="KW-0812">Transmembrane</keyword>
<feature type="transmembrane region" description="Helical" evidence="5">
    <location>
        <begin position="90"/>
        <end position="111"/>
    </location>
</feature>
<keyword evidence="8" id="KW-1185">Reference proteome</keyword>
<reference evidence="7 8" key="1">
    <citation type="journal article" date="2012" name="PLoS Pathog.">
        <title>The genome of the obligate intracellular parasite Trachipleistophora hominis: new insights into microsporidian genome dynamics and reductive evolution.</title>
        <authorList>
            <person name="Heinz E."/>
            <person name="Williams T.A."/>
            <person name="Nakjang S."/>
            <person name="Noel C.J."/>
            <person name="Swan D.C."/>
            <person name="Goldberg A.V."/>
            <person name="Harris S.R."/>
            <person name="Weinmaier T."/>
            <person name="Markert S."/>
            <person name="Becher D."/>
            <person name="Bernhardt J."/>
            <person name="Dagan T."/>
            <person name="Hacker C."/>
            <person name="Lucocq J.M."/>
            <person name="Schweder T."/>
            <person name="Rattei T."/>
            <person name="Hall N."/>
            <person name="Hirt R.P."/>
            <person name="Embley T.M."/>
        </authorList>
    </citation>
    <scope>NUCLEOTIDE SEQUENCE [LARGE SCALE GENOMIC DNA]</scope>
</reference>
<evidence type="ECO:0000256" key="3">
    <source>
        <dbReference type="ARBA" id="ARBA00022989"/>
    </source>
</evidence>
<dbReference type="Pfam" id="PF00137">
    <property type="entry name" value="ATP-synt_C"/>
    <property type="match status" value="1"/>
</dbReference>
<feature type="transmembrane region" description="Helical" evidence="5">
    <location>
        <begin position="6"/>
        <end position="23"/>
    </location>
</feature>
<organism evidence="7 8">
    <name type="scientific">Trachipleistophora hominis</name>
    <name type="common">Microsporidian parasite</name>
    <dbReference type="NCBI Taxonomy" id="72359"/>
    <lineage>
        <taxon>Eukaryota</taxon>
        <taxon>Fungi</taxon>
        <taxon>Fungi incertae sedis</taxon>
        <taxon>Microsporidia</taxon>
        <taxon>Pleistophoridae</taxon>
        <taxon>Trachipleistophora</taxon>
    </lineage>
</organism>
<dbReference type="InterPro" id="IPR002379">
    <property type="entry name" value="ATPase_proteolipid_c-like_dom"/>
</dbReference>
<dbReference type="Gene3D" id="1.20.120.610">
    <property type="entry name" value="lithium bound rotor ring of v- atpase"/>
    <property type="match status" value="1"/>
</dbReference>
<feature type="non-terminal residue" evidence="7">
    <location>
        <position position="1"/>
    </location>
</feature>
<dbReference type="Proteomes" id="UP000011185">
    <property type="component" value="Unassembled WGS sequence"/>
</dbReference>
<evidence type="ECO:0000256" key="4">
    <source>
        <dbReference type="ARBA" id="ARBA00023136"/>
    </source>
</evidence>
<evidence type="ECO:0000259" key="6">
    <source>
        <dbReference type="Pfam" id="PF00137"/>
    </source>
</evidence>
<name>L7JTC1_TRAHO</name>
<dbReference type="InterPro" id="IPR035921">
    <property type="entry name" value="F/V-ATP_Csub_sf"/>
</dbReference>
<evidence type="ECO:0000313" key="8">
    <source>
        <dbReference type="Proteomes" id="UP000011185"/>
    </source>
</evidence>
<feature type="transmembrane region" description="Helical" evidence="5">
    <location>
        <begin position="123"/>
        <end position="144"/>
    </location>
</feature>
<sequence>VPILYLHRLSLLSLLFHIYLYKTRKKGARNKKMPDATFPIFEIDNLRDIISAVSYIFLVVPALAGAGRGLKESAPGISSAAEIKIEFTSVMAALCFLTTPVIYMLIIFFVFKNKQIASFKDALVKLACCVITGWGCYFTAYTIGSMAKHVLVTKVKEKKFSGQFYLVFVFVEFVGLFALIVSLIFLGEIKEGKSGGD</sequence>
<feature type="transmembrane region" description="Helical" evidence="5">
    <location>
        <begin position="164"/>
        <end position="186"/>
    </location>
</feature>
<proteinExistence type="predicted"/>
<protein>
    <submittedName>
        <fullName evidence="7">H+-or Na+-translocating F-type, V-type and A-type ATPase (F-ATPase) Superfamily</fullName>
    </submittedName>
</protein>
<dbReference type="VEuPathDB" id="MicrosporidiaDB:THOM_2367"/>
<keyword evidence="3 5" id="KW-1133">Transmembrane helix</keyword>
<accession>L7JTC1</accession>
<gene>
    <name evidence="7" type="ORF">THOM_2367</name>
</gene>
<dbReference type="GO" id="GO:0033177">
    <property type="term" value="C:proton-transporting two-sector ATPase complex, proton-transporting domain"/>
    <property type="evidence" value="ECO:0007669"/>
    <property type="project" value="InterPro"/>
</dbReference>
<evidence type="ECO:0000313" key="7">
    <source>
        <dbReference type="EMBL" id="ELQ74703.1"/>
    </source>
</evidence>
<dbReference type="STRING" id="72359.L7JTC1"/>
<feature type="domain" description="V-ATPase proteolipid subunit C-like" evidence="6">
    <location>
        <begin position="126"/>
        <end position="185"/>
    </location>
</feature>